<name>A0A401GDB2_9APHY</name>
<dbReference type="InterPro" id="IPR057678">
    <property type="entry name" value="DUF7918"/>
</dbReference>
<accession>A0A401GDB2</accession>
<feature type="compositionally biased region" description="Basic and acidic residues" evidence="1">
    <location>
        <begin position="353"/>
        <end position="362"/>
    </location>
</feature>
<organism evidence="3 4">
    <name type="scientific">Sparassis crispa</name>
    <dbReference type="NCBI Taxonomy" id="139825"/>
    <lineage>
        <taxon>Eukaryota</taxon>
        <taxon>Fungi</taxon>
        <taxon>Dikarya</taxon>
        <taxon>Basidiomycota</taxon>
        <taxon>Agaricomycotina</taxon>
        <taxon>Agaricomycetes</taxon>
        <taxon>Polyporales</taxon>
        <taxon>Sparassidaceae</taxon>
        <taxon>Sparassis</taxon>
    </lineage>
</organism>
<evidence type="ECO:0000256" key="1">
    <source>
        <dbReference type="SAM" id="MobiDB-lite"/>
    </source>
</evidence>
<feature type="domain" description="DUF7918" evidence="2">
    <location>
        <begin position="7"/>
        <end position="218"/>
    </location>
</feature>
<dbReference type="GeneID" id="38777038"/>
<dbReference type="PANTHER" id="PTHR36223">
    <property type="entry name" value="BETA-LACTAMASE-TYPE TRANSPEPTIDASE FOLD DOMAIN CONTAINING PROTEIN"/>
    <property type="match status" value="1"/>
</dbReference>
<reference evidence="3 4" key="1">
    <citation type="journal article" date="2018" name="Sci. Rep.">
        <title>Genome sequence of the cauliflower mushroom Sparassis crispa (Hanabiratake) and its association with beneficial usage.</title>
        <authorList>
            <person name="Kiyama R."/>
            <person name="Furutani Y."/>
            <person name="Kawaguchi K."/>
            <person name="Nakanishi T."/>
        </authorList>
    </citation>
    <scope>NUCLEOTIDE SEQUENCE [LARGE SCALE GENOMIC DNA]</scope>
</reference>
<feature type="region of interest" description="Disordered" evidence="1">
    <location>
        <begin position="335"/>
        <end position="363"/>
    </location>
</feature>
<dbReference type="InParanoid" id="A0A401GDB2"/>
<dbReference type="RefSeq" id="XP_027611034.1">
    <property type="nucleotide sequence ID" value="XM_027755233.1"/>
</dbReference>
<sequence>MPLELGGIRVGLVCDATPMDQYATQLETQPNGRTRRPKQMGMASCYVPSVAGKTFSIAVINMRTDVSVSVNCYLDGRCVHGMLFAPGVQHISHGVYVSETDYRPYRFADLQVTDDEAIANPKDPNYEDLGMIEIQVLRVRQGKSVHANIGDTAESRPVHERSKKAGTHRVSFGNKVRGAKATWVDITYIDSVEEPFATFKFFYRPRTLLQAQGIIPTSPASRKGKQRVPDPDSVGGPTGISTGVGLKTEDNKDSLRPNFKNEALDADTKRRIPDGEPSNRSPQKRRRIDDSGDSASVALKTEVGEGSSRANLPFIKSEPVDEDIEPLVKQESVYHIDSRPTGNMESSSNPHGQSRDHDDEVASLKVQVQTLQGRVDRLEALVQELRQHVKIPIAIDLTEDP</sequence>
<dbReference type="PANTHER" id="PTHR36223:SF1">
    <property type="entry name" value="TRANSCRIPTION ELONGATION FACTOR EAF N-TERMINAL DOMAIN-CONTAINING PROTEIN"/>
    <property type="match status" value="1"/>
</dbReference>
<dbReference type="EMBL" id="BFAD01000002">
    <property type="protein sequence ID" value="GBE80121.1"/>
    <property type="molecule type" value="Genomic_DNA"/>
</dbReference>
<feature type="region of interest" description="Disordered" evidence="1">
    <location>
        <begin position="214"/>
        <end position="295"/>
    </location>
</feature>
<evidence type="ECO:0000259" key="2">
    <source>
        <dbReference type="Pfam" id="PF25534"/>
    </source>
</evidence>
<proteinExistence type="predicted"/>
<comment type="caution">
    <text evidence="3">The sequence shown here is derived from an EMBL/GenBank/DDBJ whole genome shotgun (WGS) entry which is preliminary data.</text>
</comment>
<keyword evidence="4" id="KW-1185">Reference proteome</keyword>
<protein>
    <recommendedName>
        <fullName evidence="2">DUF7918 domain-containing protein</fullName>
    </recommendedName>
</protein>
<evidence type="ECO:0000313" key="3">
    <source>
        <dbReference type="EMBL" id="GBE80121.1"/>
    </source>
</evidence>
<dbReference type="AlphaFoldDB" id="A0A401GDB2"/>
<dbReference type="STRING" id="139825.A0A401GDB2"/>
<gene>
    <name evidence="3" type="ORF">SCP_0213240</name>
</gene>
<dbReference type="OrthoDB" id="3364132at2759"/>
<evidence type="ECO:0000313" key="4">
    <source>
        <dbReference type="Proteomes" id="UP000287166"/>
    </source>
</evidence>
<feature type="compositionally biased region" description="Polar residues" evidence="1">
    <location>
        <begin position="340"/>
        <end position="352"/>
    </location>
</feature>
<feature type="compositionally biased region" description="Basic and acidic residues" evidence="1">
    <location>
        <begin position="262"/>
        <end position="274"/>
    </location>
</feature>
<dbReference type="Pfam" id="PF25534">
    <property type="entry name" value="DUF7918"/>
    <property type="match status" value="1"/>
</dbReference>
<dbReference type="Proteomes" id="UP000287166">
    <property type="component" value="Unassembled WGS sequence"/>
</dbReference>